<reference evidence="1 2" key="1">
    <citation type="submission" date="2019-07" db="EMBL/GenBank/DDBJ databases">
        <title>Genome sequencing of the stress-tolerant strain Azospirillum brasilense Az19.</title>
        <authorList>
            <person name="Maroniche G.A."/>
            <person name="Garcia J.E."/>
            <person name="Pagnussat L."/>
            <person name="Amenta M."/>
            <person name="Creus C.M."/>
        </authorList>
    </citation>
    <scope>NUCLEOTIDE SEQUENCE [LARGE SCALE GENOMIC DNA]</scope>
    <source>
        <strain evidence="1 2">Az19</strain>
    </source>
</reference>
<proteinExistence type="predicted"/>
<name>A0A5B0KW85_9PROT</name>
<accession>A0A5B0KW85</accession>
<dbReference type="EMBL" id="VEWN01000005">
    <property type="protein sequence ID" value="KAA1055963.1"/>
    <property type="molecule type" value="Genomic_DNA"/>
</dbReference>
<sequence length="40" mass="4367">MHIHLNGVLDSANVAFLFLKACLEPLKPTKAGQFRPFNGA</sequence>
<evidence type="ECO:0000313" key="2">
    <source>
        <dbReference type="Proteomes" id="UP000325333"/>
    </source>
</evidence>
<comment type="caution">
    <text evidence="1">The sequence shown here is derived from an EMBL/GenBank/DDBJ whole genome shotgun (WGS) entry which is preliminary data.</text>
</comment>
<dbReference type="AlphaFoldDB" id="A0A5B0KW85"/>
<protein>
    <submittedName>
        <fullName evidence="1">Uncharacterized protein</fullName>
    </submittedName>
</protein>
<gene>
    <name evidence="1" type="ORF">FH063_004938</name>
</gene>
<dbReference type="Proteomes" id="UP000325333">
    <property type="component" value="Unassembled WGS sequence"/>
</dbReference>
<evidence type="ECO:0000313" key="1">
    <source>
        <dbReference type="EMBL" id="KAA1055963.1"/>
    </source>
</evidence>
<organism evidence="1 2">
    <name type="scientific">Azospirillum argentinense</name>
    <dbReference type="NCBI Taxonomy" id="2970906"/>
    <lineage>
        <taxon>Bacteria</taxon>
        <taxon>Pseudomonadati</taxon>
        <taxon>Pseudomonadota</taxon>
        <taxon>Alphaproteobacteria</taxon>
        <taxon>Rhodospirillales</taxon>
        <taxon>Azospirillaceae</taxon>
        <taxon>Azospirillum</taxon>
    </lineage>
</organism>